<protein>
    <submittedName>
        <fullName evidence="1">Uncharacterized protein</fullName>
    </submittedName>
</protein>
<dbReference type="EMBL" id="QOKW01000019">
    <property type="protein sequence ID" value="KAA0678107.1"/>
    <property type="molecule type" value="Genomic_DNA"/>
</dbReference>
<dbReference type="RefSeq" id="WP_149470838.1">
    <property type="nucleotide sequence ID" value="NZ_QOKW01000019.1"/>
</dbReference>
<comment type="caution">
    <text evidence="1">The sequence shown here is derived from an EMBL/GenBank/DDBJ whole genome shotgun (WGS) entry which is preliminary data.</text>
</comment>
<reference evidence="1 2" key="1">
    <citation type="submission" date="2018-07" db="EMBL/GenBank/DDBJ databases">
        <title>Genome sequence of Azospirillum sp. ATCC 49961.</title>
        <authorList>
            <person name="Sant'Anna F.H."/>
            <person name="Baldani J.I."/>
            <person name="Zilli J.E."/>
            <person name="Reis V.M."/>
            <person name="Hartmann A."/>
            <person name="Cruz L."/>
            <person name="de Souza E.M."/>
            <person name="de Oliveira Pedrosa F."/>
            <person name="Passaglia L.M.P."/>
        </authorList>
    </citation>
    <scope>NUCLEOTIDE SEQUENCE [LARGE SCALE GENOMIC DNA]</scope>
    <source>
        <strain evidence="1 2">ATCC 49961</strain>
    </source>
</reference>
<accession>A0A9W7KSX1</accession>
<sequence length="135" mass="14061">MTISPVADAIEALADQIAQLAQSPGQQSPGQTDALADRLFLLAQQARPVEFQTGVRLSHRAEGLRGRAITKPFRPLDPGELNALCGGLRYFAATVRGRVQSTPVSPSLSAGNVLDFSAAAARRHRAAASTGGDAA</sequence>
<evidence type="ECO:0000313" key="2">
    <source>
        <dbReference type="Proteomes" id="UP000480854"/>
    </source>
</evidence>
<proteinExistence type="predicted"/>
<name>A0A9W7KSX1_9PROT</name>
<organism evidence="1 2">
    <name type="scientific">Roseomonas genomospecies 6</name>
    <dbReference type="NCBI Taxonomy" id="214106"/>
    <lineage>
        <taxon>Bacteria</taxon>
        <taxon>Pseudomonadati</taxon>
        <taxon>Pseudomonadota</taxon>
        <taxon>Alphaproteobacteria</taxon>
        <taxon>Acetobacterales</taxon>
        <taxon>Roseomonadaceae</taxon>
        <taxon>Roseomonas</taxon>
    </lineage>
</organism>
<gene>
    <name evidence="1" type="ORF">DS843_21225</name>
</gene>
<dbReference type="AlphaFoldDB" id="A0A9W7KSX1"/>
<dbReference type="OrthoDB" id="9962436at2"/>
<keyword evidence="2" id="KW-1185">Reference proteome</keyword>
<dbReference type="Proteomes" id="UP000480854">
    <property type="component" value="Unassembled WGS sequence"/>
</dbReference>
<evidence type="ECO:0000313" key="1">
    <source>
        <dbReference type="EMBL" id="KAA0678107.1"/>
    </source>
</evidence>